<accession>A0A0F9JHD3</accession>
<name>A0A0F9JHD3_9ZZZZ</name>
<protein>
    <submittedName>
        <fullName evidence="2">Uncharacterized protein</fullName>
    </submittedName>
</protein>
<keyword evidence="1" id="KW-0472">Membrane</keyword>
<feature type="transmembrane region" description="Helical" evidence="1">
    <location>
        <begin position="34"/>
        <end position="62"/>
    </location>
</feature>
<organism evidence="2">
    <name type="scientific">marine sediment metagenome</name>
    <dbReference type="NCBI Taxonomy" id="412755"/>
    <lineage>
        <taxon>unclassified sequences</taxon>
        <taxon>metagenomes</taxon>
        <taxon>ecological metagenomes</taxon>
    </lineage>
</organism>
<keyword evidence="1" id="KW-1133">Transmembrane helix</keyword>
<evidence type="ECO:0000313" key="2">
    <source>
        <dbReference type="EMBL" id="KKM68988.1"/>
    </source>
</evidence>
<comment type="caution">
    <text evidence="2">The sequence shown here is derived from an EMBL/GenBank/DDBJ whole genome shotgun (WGS) entry which is preliminary data.</text>
</comment>
<evidence type="ECO:0000256" key="1">
    <source>
        <dbReference type="SAM" id="Phobius"/>
    </source>
</evidence>
<dbReference type="AlphaFoldDB" id="A0A0F9JHD3"/>
<proteinExistence type="predicted"/>
<sequence length="81" mass="9128">MKELMSITKEIKDMCENVSPGVRKMSRKVEVAGIVFQLAISVVFATISGIVSIIVFLSALYYTYTIDYYIIKGIRKLVSDE</sequence>
<keyword evidence="1" id="KW-0812">Transmembrane</keyword>
<reference evidence="2" key="1">
    <citation type="journal article" date="2015" name="Nature">
        <title>Complex archaea that bridge the gap between prokaryotes and eukaryotes.</title>
        <authorList>
            <person name="Spang A."/>
            <person name="Saw J.H."/>
            <person name="Jorgensen S.L."/>
            <person name="Zaremba-Niedzwiedzka K."/>
            <person name="Martijn J."/>
            <person name="Lind A.E."/>
            <person name="van Eijk R."/>
            <person name="Schleper C."/>
            <person name="Guy L."/>
            <person name="Ettema T.J."/>
        </authorList>
    </citation>
    <scope>NUCLEOTIDE SEQUENCE</scope>
</reference>
<dbReference type="EMBL" id="LAZR01010069">
    <property type="protein sequence ID" value="KKM68988.1"/>
    <property type="molecule type" value="Genomic_DNA"/>
</dbReference>
<gene>
    <name evidence="2" type="ORF">LCGC14_1455370</name>
</gene>